<dbReference type="EMBL" id="LVZM01005211">
    <property type="protein sequence ID" value="OUC47148.1"/>
    <property type="molecule type" value="Genomic_DNA"/>
</dbReference>
<reference evidence="1 2" key="1">
    <citation type="submission" date="2015-04" db="EMBL/GenBank/DDBJ databases">
        <title>Draft genome of the roundworm Trichinella nativa.</title>
        <authorList>
            <person name="Mitreva M."/>
        </authorList>
    </citation>
    <scope>NUCLEOTIDE SEQUENCE [LARGE SCALE GENOMIC DNA]</scope>
    <source>
        <strain evidence="1 2">ISS45</strain>
    </source>
</reference>
<evidence type="ECO:0000313" key="2">
    <source>
        <dbReference type="Proteomes" id="UP000243006"/>
    </source>
</evidence>
<sequence>MTSWSTTAHARPATMMLINLFSRLFMSSKQFGVEGSGRKAQGDFWPTLGKTSRLISAASISLSILPLNYF</sequence>
<comment type="caution">
    <text evidence="1">The sequence shown here is derived from an EMBL/GenBank/DDBJ whole genome shotgun (WGS) entry which is preliminary data.</text>
</comment>
<dbReference type="AlphaFoldDB" id="A0A1Y3EVQ5"/>
<proteinExistence type="predicted"/>
<accession>A0A1Y3EVQ5</accession>
<evidence type="ECO:0000313" key="1">
    <source>
        <dbReference type="EMBL" id="OUC47148.1"/>
    </source>
</evidence>
<protein>
    <submittedName>
        <fullName evidence="1">Uncharacterized protein</fullName>
    </submittedName>
</protein>
<dbReference type="Proteomes" id="UP000243006">
    <property type="component" value="Unassembled WGS sequence"/>
</dbReference>
<organism evidence="1 2">
    <name type="scientific">Trichinella nativa</name>
    <dbReference type="NCBI Taxonomy" id="6335"/>
    <lineage>
        <taxon>Eukaryota</taxon>
        <taxon>Metazoa</taxon>
        <taxon>Ecdysozoa</taxon>
        <taxon>Nematoda</taxon>
        <taxon>Enoplea</taxon>
        <taxon>Dorylaimia</taxon>
        <taxon>Trichinellida</taxon>
        <taxon>Trichinellidae</taxon>
        <taxon>Trichinella</taxon>
    </lineage>
</organism>
<gene>
    <name evidence="1" type="ORF">D917_01492</name>
</gene>
<name>A0A1Y3EVQ5_9BILA</name>